<dbReference type="EMBL" id="CAKD01000023">
    <property type="protein sequence ID" value="CCI85576.1"/>
    <property type="molecule type" value="Genomic_DNA"/>
</dbReference>
<comment type="similarity">
    <text evidence="1">Belongs to the DnaB/DnaD family.</text>
</comment>
<feature type="domain" description="DnaD N-terminal" evidence="3">
    <location>
        <begin position="16"/>
        <end position="110"/>
    </location>
</feature>
<dbReference type="OrthoDB" id="9770238at2"/>
<dbReference type="InterPro" id="IPR036388">
    <property type="entry name" value="WH-like_DNA-bd_sf"/>
</dbReference>
<accession>I7LBH1</accession>
<protein>
    <submittedName>
        <fullName evidence="4">DNA replication protein DnaD</fullName>
    </submittedName>
</protein>
<proteinExistence type="inferred from homology"/>
<dbReference type="Gene3D" id="1.10.10.630">
    <property type="entry name" value="DnaD domain-like"/>
    <property type="match status" value="1"/>
</dbReference>
<name>I7LBH1_9LACO</name>
<dbReference type="RefSeq" id="WP_009560128.1">
    <property type="nucleotide sequence ID" value="NZ_AYZN01000001.1"/>
</dbReference>
<dbReference type="InterPro" id="IPR034829">
    <property type="entry name" value="DnaD-like_sf"/>
</dbReference>
<evidence type="ECO:0000313" key="4">
    <source>
        <dbReference type="EMBL" id="CCI85576.1"/>
    </source>
</evidence>
<evidence type="ECO:0000259" key="3">
    <source>
        <dbReference type="Pfam" id="PF21984"/>
    </source>
</evidence>
<dbReference type="InterPro" id="IPR053843">
    <property type="entry name" value="DnaD_N"/>
</dbReference>
<feature type="domain" description="DnaB/C C-terminal" evidence="2">
    <location>
        <begin position="137"/>
        <end position="206"/>
    </location>
</feature>
<dbReference type="Gene3D" id="1.10.10.10">
    <property type="entry name" value="Winged helix-like DNA-binding domain superfamily/Winged helix DNA-binding domain"/>
    <property type="match status" value="1"/>
</dbReference>
<dbReference type="InterPro" id="IPR053162">
    <property type="entry name" value="DnaD"/>
</dbReference>
<sequence length="213" mass="24793">MNYNDYRRIGFSTLQNSLIAYYSKLNISDAEFVLIVQLEAFFQKGDNFPSNEKIAANTNMSVSEIAGLIQRLIEKNYLTIEQITDNQGRIGNCYSLAGLYDRLEEYLTNNVVIKADNKQEIKPADNIDNSPINLLLRKFEIEFGRYLSPIEREEIAAWIEADHYSPDIIELALRESVLSQVYSLKYVDRILLNWQRHNLKTAEDVSRFLKRNR</sequence>
<dbReference type="eggNOG" id="COG3935">
    <property type="taxonomic scope" value="Bacteria"/>
</dbReference>
<evidence type="ECO:0000259" key="2">
    <source>
        <dbReference type="Pfam" id="PF07261"/>
    </source>
</evidence>
<dbReference type="AlphaFoldDB" id="I7LBH1"/>
<evidence type="ECO:0000313" key="5">
    <source>
        <dbReference type="Proteomes" id="UP000009311"/>
    </source>
</evidence>
<organism evidence="4 5">
    <name type="scientific">Lactobacillus pasteurii DSM 23907 = CRBIP 24.76</name>
    <dbReference type="NCBI Taxonomy" id="1423790"/>
    <lineage>
        <taxon>Bacteria</taxon>
        <taxon>Bacillati</taxon>
        <taxon>Bacillota</taxon>
        <taxon>Bacilli</taxon>
        <taxon>Lactobacillales</taxon>
        <taxon>Lactobacillaceae</taxon>
        <taxon>Lactobacillus</taxon>
    </lineage>
</organism>
<comment type="caution">
    <text evidence="4">The sequence shown here is derived from an EMBL/GenBank/DDBJ whole genome shotgun (WGS) entry which is preliminary data.</text>
</comment>
<dbReference type="PANTHER" id="PTHR37293">
    <property type="entry name" value="PHAGE REPLICATION PROTEIN-RELATED"/>
    <property type="match status" value="1"/>
</dbReference>
<dbReference type="Pfam" id="PF07261">
    <property type="entry name" value="DnaB_2"/>
    <property type="match status" value="1"/>
</dbReference>
<dbReference type="SUPFAM" id="SSF158499">
    <property type="entry name" value="DnaD domain-like"/>
    <property type="match status" value="1"/>
</dbReference>
<gene>
    <name evidence="4" type="ORF">BN53_05690</name>
</gene>
<reference evidence="4 5" key="1">
    <citation type="submission" date="2012-06" db="EMBL/GenBank/DDBJ databases">
        <title>Draft Genome Sequence of Lactobacillus pasteurii CRBIP 24.76T.</title>
        <authorList>
            <person name="Cousin S."/>
            <person name="Bouchier C."/>
            <person name="Loux V."/>
            <person name="Ma L."/>
            <person name="Creno S."/>
            <person name="Bizet C."/>
            <person name="Clermont D."/>
        </authorList>
    </citation>
    <scope>NUCLEOTIDE SEQUENCE [LARGE SCALE GENOMIC DNA]</scope>
    <source>
        <strain evidence="5">CRBIP 24.76T</strain>
    </source>
</reference>
<evidence type="ECO:0000256" key="1">
    <source>
        <dbReference type="ARBA" id="ARBA00093462"/>
    </source>
</evidence>
<dbReference type="Pfam" id="PF21984">
    <property type="entry name" value="DnaD_N"/>
    <property type="match status" value="1"/>
</dbReference>
<dbReference type="Proteomes" id="UP000009311">
    <property type="component" value="Unassembled WGS sequence"/>
</dbReference>
<dbReference type="STRING" id="1423790.BN53_05690"/>
<keyword evidence="5" id="KW-1185">Reference proteome</keyword>
<dbReference type="PANTHER" id="PTHR37293:SF6">
    <property type="entry name" value="DNA REPLICATION PROTEIN DNAD"/>
    <property type="match status" value="1"/>
</dbReference>
<dbReference type="InterPro" id="IPR006343">
    <property type="entry name" value="DnaB/C_C"/>
</dbReference>
<dbReference type="NCBIfam" id="TIGR01446">
    <property type="entry name" value="DnaD_dom"/>
    <property type="match status" value="1"/>
</dbReference>